<dbReference type="EMBL" id="LAZR01007294">
    <property type="protein sequence ID" value="KKM86179.1"/>
    <property type="molecule type" value="Genomic_DNA"/>
</dbReference>
<dbReference type="PROSITE" id="PS00028">
    <property type="entry name" value="ZINC_FINGER_C2H2_1"/>
    <property type="match status" value="1"/>
</dbReference>
<reference evidence="2" key="1">
    <citation type="journal article" date="2015" name="Nature">
        <title>Complex archaea that bridge the gap between prokaryotes and eukaryotes.</title>
        <authorList>
            <person name="Spang A."/>
            <person name="Saw J.H."/>
            <person name="Jorgensen S.L."/>
            <person name="Zaremba-Niedzwiedzka K."/>
            <person name="Martijn J."/>
            <person name="Lind A.E."/>
            <person name="van Eijk R."/>
            <person name="Schleper C."/>
            <person name="Guy L."/>
            <person name="Ettema T.J."/>
        </authorList>
    </citation>
    <scope>NUCLEOTIDE SEQUENCE</scope>
</reference>
<comment type="caution">
    <text evidence="2">The sequence shown here is derived from an EMBL/GenBank/DDBJ whole genome shotgun (WGS) entry which is preliminary data.</text>
</comment>
<evidence type="ECO:0000313" key="2">
    <source>
        <dbReference type="EMBL" id="KKM86179.1"/>
    </source>
</evidence>
<sequence length="131" mass="15354">MPSERDEFYWEVLKVLQANGLSRARARALYLELNEVIEKQLVTGRLRIRGLVTVHVKARRERTRDGWTGDFKREKFVVRAGAKIGFRLKRLVTDRAKFAHLICPVCDTEFGEFEDLRFHMVDHETTQRPGP</sequence>
<organism evidence="2">
    <name type="scientific">marine sediment metagenome</name>
    <dbReference type="NCBI Taxonomy" id="412755"/>
    <lineage>
        <taxon>unclassified sequences</taxon>
        <taxon>metagenomes</taxon>
        <taxon>ecological metagenomes</taxon>
    </lineage>
</organism>
<proteinExistence type="predicted"/>
<evidence type="ECO:0000259" key="1">
    <source>
        <dbReference type="PROSITE" id="PS00028"/>
    </source>
</evidence>
<accession>A0A0F9KV11</accession>
<protein>
    <recommendedName>
        <fullName evidence="1">C2H2-type domain-containing protein</fullName>
    </recommendedName>
</protein>
<gene>
    <name evidence="2" type="ORF">LCGC14_1281620</name>
</gene>
<name>A0A0F9KV11_9ZZZZ</name>
<feature type="domain" description="C2H2-type" evidence="1">
    <location>
        <begin position="103"/>
        <end position="123"/>
    </location>
</feature>
<dbReference type="InterPro" id="IPR013087">
    <property type="entry name" value="Znf_C2H2_type"/>
</dbReference>
<dbReference type="AlphaFoldDB" id="A0A0F9KV11"/>